<dbReference type="EMBL" id="MN740041">
    <property type="protein sequence ID" value="QHT85403.1"/>
    <property type="molecule type" value="Genomic_DNA"/>
</dbReference>
<accession>A0A6C0HZW5</accession>
<dbReference type="Pfam" id="PF19059">
    <property type="entry name" value="DUF5755"/>
    <property type="match status" value="1"/>
</dbReference>
<name>A0A6C0HZW5_9ZZZZ</name>
<protein>
    <submittedName>
        <fullName evidence="1">Uncharacterized protein</fullName>
    </submittedName>
</protein>
<sequence>MKLLWGILLLGMLAYVVLPTPILEHPETHKVELVQDDYDTVRNPYAPPIRYLDMDYTQVGYLKRDDRRIPLFGKPANLRRDLWYYYTIIDGIKVPLTVKKKKSIGFPGCDSVSSKDVVQVEGENWTVELYEASSFTG</sequence>
<evidence type="ECO:0000313" key="1">
    <source>
        <dbReference type="EMBL" id="QHT85403.1"/>
    </source>
</evidence>
<dbReference type="AlphaFoldDB" id="A0A6C0HZW5"/>
<proteinExistence type="predicted"/>
<organism evidence="1">
    <name type="scientific">viral metagenome</name>
    <dbReference type="NCBI Taxonomy" id="1070528"/>
    <lineage>
        <taxon>unclassified sequences</taxon>
        <taxon>metagenomes</taxon>
        <taxon>organismal metagenomes</taxon>
    </lineage>
</organism>
<dbReference type="InterPro" id="IPR043929">
    <property type="entry name" value="DUF5755"/>
</dbReference>
<reference evidence="1" key="1">
    <citation type="journal article" date="2020" name="Nature">
        <title>Giant virus diversity and host interactions through global metagenomics.</title>
        <authorList>
            <person name="Schulz F."/>
            <person name="Roux S."/>
            <person name="Paez-Espino D."/>
            <person name="Jungbluth S."/>
            <person name="Walsh D.A."/>
            <person name="Denef V.J."/>
            <person name="McMahon K.D."/>
            <person name="Konstantinidis K.T."/>
            <person name="Eloe-Fadrosh E.A."/>
            <person name="Kyrpides N.C."/>
            <person name="Woyke T."/>
        </authorList>
    </citation>
    <scope>NUCLEOTIDE SEQUENCE</scope>
    <source>
        <strain evidence="1">GVMAG-M-3300023184-17</strain>
    </source>
</reference>